<dbReference type="GO" id="GO:0006487">
    <property type="term" value="P:protein N-linked glycosylation"/>
    <property type="evidence" value="ECO:0007669"/>
    <property type="project" value="TreeGrafter"/>
</dbReference>
<keyword evidence="10" id="KW-1133">Transmembrane helix</keyword>
<evidence type="ECO:0000256" key="6">
    <source>
        <dbReference type="ARBA" id="ARBA00022679"/>
    </source>
</evidence>
<dbReference type="EMBL" id="UINC01026601">
    <property type="protein sequence ID" value="SVB04338.1"/>
    <property type="molecule type" value="Genomic_DNA"/>
</dbReference>
<evidence type="ECO:0000256" key="4">
    <source>
        <dbReference type="ARBA" id="ARBA00012583"/>
    </source>
</evidence>
<dbReference type="InterPro" id="IPR029044">
    <property type="entry name" value="Nucleotide-diphossugar_trans"/>
</dbReference>
<evidence type="ECO:0000256" key="1">
    <source>
        <dbReference type="ARBA" id="ARBA00004389"/>
    </source>
</evidence>
<keyword evidence="11" id="KW-0472">Membrane</keyword>
<dbReference type="SUPFAM" id="SSF53448">
    <property type="entry name" value="Nucleotide-diphospho-sugar transferases"/>
    <property type="match status" value="1"/>
</dbReference>
<evidence type="ECO:0000256" key="10">
    <source>
        <dbReference type="ARBA" id="ARBA00022989"/>
    </source>
</evidence>
<evidence type="ECO:0000256" key="3">
    <source>
        <dbReference type="ARBA" id="ARBA00006739"/>
    </source>
</evidence>
<comment type="subcellular location">
    <subcellularLocation>
        <location evidence="1">Endoplasmic reticulum membrane</location>
        <topology evidence="1">Single-pass membrane protein</topology>
    </subcellularLocation>
</comment>
<evidence type="ECO:0000256" key="8">
    <source>
        <dbReference type="ARBA" id="ARBA00022824"/>
    </source>
</evidence>
<dbReference type="Pfam" id="PF00535">
    <property type="entry name" value="Glycos_transf_2"/>
    <property type="match status" value="1"/>
</dbReference>
<keyword evidence="5" id="KW-0328">Glycosyltransferase</keyword>
<sequence length="249" mass="27891">MNTQNDNTLTRPLVEVVLPVYNEEDDLPGSVNILISYLRVNAPWAWRILIADNASTDNTFTVATGLAKTHMRVQVLHLDEKGRGRALRTAWLASDADVVCYMDVDLSTDLSALLPLVSAILDDGYDVAIGSRLANGAHVSNRTLKREIISRGYNTIIKLMYWTPISDAQCGFKALSRAAAQKLLPKVKDNGFFFDTELLLIAQKRGMRIYEVPVTWKDDPDSRVRLVSTIMEDLRGLMRLRFGGLPRLD</sequence>
<dbReference type="GO" id="GO:0004581">
    <property type="term" value="F:dolichyl-phosphate beta-glucosyltransferase activity"/>
    <property type="evidence" value="ECO:0007669"/>
    <property type="project" value="UniProtKB-EC"/>
</dbReference>
<gene>
    <name evidence="14" type="ORF">METZ01_LOCUS157192</name>
</gene>
<feature type="domain" description="Glycosyltransferase 2-like" evidence="13">
    <location>
        <begin position="16"/>
        <end position="183"/>
    </location>
</feature>
<dbReference type="Gene3D" id="3.90.550.10">
    <property type="entry name" value="Spore Coat Polysaccharide Biosynthesis Protein SpsA, Chain A"/>
    <property type="match status" value="1"/>
</dbReference>
<dbReference type="PANTHER" id="PTHR10859:SF91">
    <property type="entry name" value="DOLICHYL-PHOSPHATE BETA-GLUCOSYLTRANSFERASE"/>
    <property type="match status" value="1"/>
</dbReference>
<evidence type="ECO:0000256" key="11">
    <source>
        <dbReference type="ARBA" id="ARBA00023136"/>
    </source>
</evidence>
<comment type="pathway">
    <text evidence="2">Protein modification; protein glycosylation.</text>
</comment>
<dbReference type="InterPro" id="IPR035518">
    <property type="entry name" value="DPG_synthase"/>
</dbReference>
<keyword evidence="9" id="KW-0735">Signal-anchor</keyword>
<keyword evidence="6" id="KW-0808">Transferase</keyword>
<evidence type="ECO:0000256" key="5">
    <source>
        <dbReference type="ARBA" id="ARBA00022676"/>
    </source>
</evidence>
<dbReference type="CDD" id="cd04188">
    <property type="entry name" value="DPG_synthase"/>
    <property type="match status" value="1"/>
</dbReference>
<evidence type="ECO:0000259" key="13">
    <source>
        <dbReference type="Pfam" id="PF00535"/>
    </source>
</evidence>
<comment type="catalytic activity">
    <reaction evidence="12">
        <text>a di-trans,poly-cis-dolichyl phosphate + UDP-alpha-D-glucose = a di-trans,poly-cis-dolichyl beta-D-glucosyl phosphate + UDP</text>
        <dbReference type="Rhea" id="RHEA:15401"/>
        <dbReference type="Rhea" id="RHEA-COMP:19498"/>
        <dbReference type="Rhea" id="RHEA-COMP:19502"/>
        <dbReference type="ChEBI" id="CHEBI:57525"/>
        <dbReference type="ChEBI" id="CHEBI:57683"/>
        <dbReference type="ChEBI" id="CHEBI:58223"/>
        <dbReference type="ChEBI" id="CHEBI:58885"/>
        <dbReference type="EC" id="2.4.1.117"/>
    </reaction>
    <physiologicalReaction direction="left-to-right" evidence="12">
        <dbReference type="Rhea" id="RHEA:15402"/>
    </physiologicalReaction>
</comment>
<dbReference type="GO" id="GO:0005789">
    <property type="term" value="C:endoplasmic reticulum membrane"/>
    <property type="evidence" value="ECO:0007669"/>
    <property type="project" value="UniProtKB-SubCell"/>
</dbReference>
<reference evidence="14" key="1">
    <citation type="submission" date="2018-05" db="EMBL/GenBank/DDBJ databases">
        <authorList>
            <person name="Lanie J.A."/>
            <person name="Ng W.-L."/>
            <person name="Kazmierczak K.M."/>
            <person name="Andrzejewski T.M."/>
            <person name="Davidsen T.M."/>
            <person name="Wayne K.J."/>
            <person name="Tettelin H."/>
            <person name="Glass J.I."/>
            <person name="Rusch D."/>
            <person name="Podicherti R."/>
            <person name="Tsui H.-C.T."/>
            <person name="Winkler M.E."/>
        </authorList>
    </citation>
    <scope>NUCLEOTIDE SEQUENCE</scope>
</reference>
<keyword evidence="8" id="KW-0256">Endoplasmic reticulum</keyword>
<evidence type="ECO:0000256" key="2">
    <source>
        <dbReference type="ARBA" id="ARBA00004922"/>
    </source>
</evidence>
<comment type="similarity">
    <text evidence="3">Belongs to the glycosyltransferase 2 family.</text>
</comment>
<name>A0A382AS99_9ZZZZ</name>
<accession>A0A382AS99</accession>
<evidence type="ECO:0000256" key="12">
    <source>
        <dbReference type="ARBA" id="ARBA00045097"/>
    </source>
</evidence>
<dbReference type="AlphaFoldDB" id="A0A382AS99"/>
<evidence type="ECO:0000256" key="7">
    <source>
        <dbReference type="ARBA" id="ARBA00022692"/>
    </source>
</evidence>
<dbReference type="PANTHER" id="PTHR10859">
    <property type="entry name" value="GLYCOSYL TRANSFERASE"/>
    <property type="match status" value="1"/>
</dbReference>
<keyword evidence="7" id="KW-0812">Transmembrane</keyword>
<evidence type="ECO:0000313" key="14">
    <source>
        <dbReference type="EMBL" id="SVB04338.1"/>
    </source>
</evidence>
<dbReference type="EC" id="2.4.1.117" evidence="4"/>
<dbReference type="InterPro" id="IPR001173">
    <property type="entry name" value="Glyco_trans_2-like"/>
</dbReference>
<evidence type="ECO:0000256" key="9">
    <source>
        <dbReference type="ARBA" id="ARBA00022968"/>
    </source>
</evidence>
<proteinExistence type="inferred from homology"/>
<organism evidence="14">
    <name type="scientific">marine metagenome</name>
    <dbReference type="NCBI Taxonomy" id="408172"/>
    <lineage>
        <taxon>unclassified sequences</taxon>
        <taxon>metagenomes</taxon>
        <taxon>ecological metagenomes</taxon>
    </lineage>
</organism>
<protein>
    <recommendedName>
        <fullName evidence="4">dolichyl-phosphate beta-glucosyltransferase</fullName>
        <ecNumber evidence="4">2.4.1.117</ecNumber>
    </recommendedName>
</protein>